<protein>
    <submittedName>
        <fullName evidence="1">Uncharacterized protein</fullName>
    </submittedName>
</protein>
<proteinExistence type="predicted"/>
<sequence>MTCPDIFYAGKKLAQCQCPQEADCRPWVVKATSTDAKIWRDVNKRVSDKCKPCSPRRGDSEKRMRYCISRCNARKTRALNTWHGRKTTCGDDPEVYLGLLAAPVMPDWLFLSVGTTTSKGSNKPRLSWLYQIGGWMTCSPCLSALTSSTTSPKRVHGIEVLHIRQNQRFV</sequence>
<evidence type="ECO:0000313" key="1">
    <source>
        <dbReference type="EMBL" id="RVW44579.1"/>
    </source>
</evidence>
<name>A0A438EAA0_VITVI</name>
<dbReference type="AlphaFoldDB" id="A0A438EAA0"/>
<dbReference type="EMBL" id="QGNW01001349">
    <property type="protein sequence ID" value="RVW44579.1"/>
    <property type="molecule type" value="Genomic_DNA"/>
</dbReference>
<organism evidence="1 2">
    <name type="scientific">Vitis vinifera</name>
    <name type="common">Grape</name>
    <dbReference type="NCBI Taxonomy" id="29760"/>
    <lineage>
        <taxon>Eukaryota</taxon>
        <taxon>Viridiplantae</taxon>
        <taxon>Streptophyta</taxon>
        <taxon>Embryophyta</taxon>
        <taxon>Tracheophyta</taxon>
        <taxon>Spermatophyta</taxon>
        <taxon>Magnoliopsida</taxon>
        <taxon>eudicotyledons</taxon>
        <taxon>Gunneridae</taxon>
        <taxon>Pentapetalae</taxon>
        <taxon>rosids</taxon>
        <taxon>Vitales</taxon>
        <taxon>Vitaceae</taxon>
        <taxon>Viteae</taxon>
        <taxon>Vitis</taxon>
    </lineage>
</organism>
<accession>A0A438EAA0</accession>
<dbReference type="Proteomes" id="UP000288805">
    <property type="component" value="Unassembled WGS sequence"/>
</dbReference>
<reference evidence="1 2" key="1">
    <citation type="journal article" date="2018" name="PLoS Genet.">
        <title>Population sequencing reveals clonal diversity and ancestral inbreeding in the grapevine cultivar Chardonnay.</title>
        <authorList>
            <person name="Roach M.J."/>
            <person name="Johnson D.L."/>
            <person name="Bohlmann J."/>
            <person name="van Vuuren H.J."/>
            <person name="Jones S.J."/>
            <person name="Pretorius I.S."/>
            <person name="Schmidt S.A."/>
            <person name="Borneman A.R."/>
        </authorList>
    </citation>
    <scope>NUCLEOTIDE SEQUENCE [LARGE SCALE GENOMIC DNA]</scope>
    <source>
        <strain evidence="2">cv. Chardonnay</strain>
        <tissue evidence="1">Leaf</tissue>
    </source>
</reference>
<comment type="caution">
    <text evidence="1">The sequence shown here is derived from an EMBL/GenBank/DDBJ whole genome shotgun (WGS) entry which is preliminary data.</text>
</comment>
<gene>
    <name evidence="1" type="ORF">CK203_116541</name>
</gene>
<evidence type="ECO:0000313" key="2">
    <source>
        <dbReference type="Proteomes" id="UP000288805"/>
    </source>
</evidence>